<dbReference type="InterPro" id="IPR023286">
    <property type="entry name" value="ABATE_dom_sf"/>
</dbReference>
<dbReference type="Pfam" id="PF07336">
    <property type="entry name" value="ABATE"/>
    <property type="match status" value="1"/>
</dbReference>
<proteinExistence type="predicted"/>
<dbReference type="SUPFAM" id="SSF160904">
    <property type="entry name" value="Jann2411-like"/>
    <property type="match status" value="1"/>
</dbReference>
<dbReference type="Gene3D" id="1.10.3300.10">
    <property type="entry name" value="Jann2411-like domain"/>
    <property type="match status" value="1"/>
</dbReference>
<reference evidence="3" key="1">
    <citation type="journal article" date="2019" name="Int. J. Syst. Evol. Microbiol.">
        <title>The Global Catalogue of Microorganisms (GCM) 10K type strain sequencing project: providing services to taxonomists for standard genome sequencing and annotation.</title>
        <authorList>
            <consortium name="The Broad Institute Genomics Platform"/>
            <consortium name="The Broad Institute Genome Sequencing Center for Infectious Disease"/>
            <person name="Wu L."/>
            <person name="Ma J."/>
        </authorList>
    </citation>
    <scope>NUCLEOTIDE SEQUENCE [LARGE SCALE GENOMIC DNA]</scope>
    <source>
        <strain evidence="3">XZYJ18</strain>
    </source>
</reference>
<protein>
    <submittedName>
        <fullName evidence="2">CGNR zinc finger domain-containing protein</fullName>
    </submittedName>
</protein>
<comment type="caution">
    <text evidence="2">The sequence shown here is derived from an EMBL/GenBank/DDBJ whole genome shotgun (WGS) entry which is preliminary data.</text>
</comment>
<dbReference type="InterPro" id="IPR021005">
    <property type="entry name" value="Znf_CGNR"/>
</dbReference>
<evidence type="ECO:0000259" key="1">
    <source>
        <dbReference type="Pfam" id="PF11706"/>
    </source>
</evidence>
<dbReference type="EMBL" id="JBHSFQ010000007">
    <property type="protein sequence ID" value="MFC4562236.1"/>
    <property type="molecule type" value="Genomic_DNA"/>
</dbReference>
<sequence>MAYSRPAAPGALGLIEAFGNSARRLHGEDALSDTGGAREWLRENGWPRAAAELDEQGRAELVEVREAVRAHLADEPDPGAPEVLNAWSDRVLAAPRWSDAGGARIAVAASSGVREVLGAVLSALAAEELAGRGDRLKVCRSPDCRWLFYDRSPANNSVWCSMSTCGARHKMRSYRTRKGAGSPPGPA</sequence>
<evidence type="ECO:0000313" key="3">
    <source>
        <dbReference type="Proteomes" id="UP001595923"/>
    </source>
</evidence>
<accession>A0ABV9DVS5</accession>
<feature type="domain" description="Zinc finger CGNR" evidence="1">
    <location>
        <begin position="135"/>
        <end position="178"/>
    </location>
</feature>
<keyword evidence="3" id="KW-1185">Reference proteome</keyword>
<dbReference type="PANTHER" id="PTHR35525:SF3">
    <property type="entry name" value="BLL6575 PROTEIN"/>
    <property type="match status" value="1"/>
</dbReference>
<organism evidence="2 3">
    <name type="scientific">Nocardiopsis mangrovi</name>
    <dbReference type="NCBI Taxonomy" id="1179818"/>
    <lineage>
        <taxon>Bacteria</taxon>
        <taxon>Bacillati</taxon>
        <taxon>Actinomycetota</taxon>
        <taxon>Actinomycetes</taxon>
        <taxon>Streptosporangiales</taxon>
        <taxon>Nocardiopsidaceae</taxon>
        <taxon>Nocardiopsis</taxon>
    </lineage>
</organism>
<evidence type="ECO:0000313" key="2">
    <source>
        <dbReference type="EMBL" id="MFC4562236.1"/>
    </source>
</evidence>
<gene>
    <name evidence="2" type="ORF">ACFO4E_10250</name>
</gene>
<dbReference type="RefSeq" id="WP_378573271.1">
    <property type="nucleotide sequence ID" value="NZ_JBHSFQ010000007.1"/>
</dbReference>
<dbReference type="PANTHER" id="PTHR35525">
    <property type="entry name" value="BLL6575 PROTEIN"/>
    <property type="match status" value="1"/>
</dbReference>
<dbReference type="Proteomes" id="UP001595923">
    <property type="component" value="Unassembled WGS sequence"/>
</dbReference>
<name>A0ABV9DVS5_9ACTN</name>
<dbReference type="Pfam" id="PF11706">
    <property type="entry name" value="zf-CGNR"/>
    <property type="match status" value="1"/>
</dbReference>
<dbReference type="InterPro" id="IPR010852">
    <property type="entry name" value="ABATE"/>
</dbReference>